<dbReference type="AlphaFoldDB" id="A0A372NP33"/>
<reference evidence="2 3" key="1">
    <citation type="submission" date="2018-08" db="EMBL/GenBank/DDBJ databases">
        <title>Mucilaginibacter sp. MYSH2.</title>
        <authorList>
            <person name="Seo T."/>
        </authorList>
    </citation>
    <scope>NUCLEOTIDE SEQUENCE [LARGE SCALE GENOMIC DNA]</scope>
    <source>
        <strain evidence="2 3">MYSH2</strain>
    </source>
</reference>
<evidence type="ECO:0000259" key="1">
    <source>
        <dbReference type="PROSITE" id="PS50925"/>
    </source>
</evidence>
<proteinExistence type="predicted"/>
<evidence type="ECO:0000313" key="3">
    <source>
        <dbReference type="Proteomes" id="UP000264217"/>
    </source>
</evidence>
<feature type="domain" description="BLUF" evidence="1">
    <location>
        <begin position="1"/>
        <end position="92"/>
    </location>
</feature>
<name>A0A372NP33_9SPHI</name>
<evidence type="ECO:0000313" key="2">
    <source>
        <dbReference type="EMBL" id="RFZ90691.1"/>
    </source>
</evidence>
<comment type="caution">
    <text evidence="2">The sequence shown here is derived from an EMBL/GenBank/DDBJ whole genome shotgun (WGS) entry which is preliminary data.</text>
</comment>
<dbReference type="Gene3D" id="3.30.70.100">
    <property type="match status" value="1"/>
</dbReference>
<dbReference type="InterPro" id="IPR007024">
    <property type="entry name" value="BLUF_domain"/>
</dbReference>
<gene>
    <name evidence="2" type="ORF">D0C36_17155</name>
</gene>
<organism evidence="2 3">
    <name type="scientific">Mucilaginibacter conchicola</name>
    <dbReference type="NCBI Taxonomy" id="2303333"/>
    <lineage>
        <taxon>Bacteria</taxon>
        <taxon>Pseudomonadati</taxon>
        <taxon>Bacteroidota</taxon>
        <taxon>Sphingobacteriia</taxon>
        <taxon>Sphingobacteriales</taxon>
        <taxon>Sphingobacteriaceae</taxon>
        <taxon>Mucilaginibacter</taxon>
    </lineage>
</organism>
<dbReference type="SUPFAM" id="SSF54975">
    <property type="entry name" value="Acylphosphatase/BLUF domain-like"/>
    <property type="match status" value="1"/>
</dbReference>
<protein>
    <submittedName>
        <fullName evidence="2">BLUF domain-containing protein</fullName>
    </submittedName>
</protein>
<dbReference type="Proteomes" id="UP000264217">
    <property type="component" value="Unassembled WGS sequence"/>
</dbReference>
<dbReference type="InterPro" id="IPR036046">
    <property type="entry name" value="Acylphosphatase-like_dom_sf"/>
</dbReference>
<dbReference type="PROSITE" id="PS50925">
    <property type="entry name" value="BLUF"/>
    <property type="match status" value="1"/>
</dbReference>
<keyword evidence="3" id="KW-1185">Reference proteome</keyword>
<dbReference type="GO" id="GO:0071949">
    <property type="term" value="F:FAD binding"/>
    <property type="evidence" value="ECO:0007669"/>
    <property type="project" value="InterPro"/>
</dbReference>
<dbReference type="OrthoDB" id="1122028at2"/>
<sequence length="135" mass="15450">MLSIVYISAAVDLLTDEDLKDLLIQSQTSNKKYDVTGLLLYYKGVFMQVIEGSSEHITQLFRNIEKDQRHTAVIKLAEEEIEERAFGDWAMAFKTISDEEFSKIEAYVQPAKLNLPENSKSEAVKLIKTFFDGHK</sequence>
<dbReference type="Pfam" id="PF04940">
    <property type="entry name" value="BLUF"/>
    <property type="match status" value="1"/>
</dbReference>
<dbReference type="SMART" id="SM01034">
    <property type="entry name" value="BLUF"/>
    <property type="match status" value="1"/>
</dbReference>
<dbReference type="RefSeq" id="WP_117392897.1">
    <property type="nucleotide sequence ID" value="NZ_QWDC01000003.1"/>
</dbReference>
<dbReference type="GO" id="GO:0009882">
    <property type="term" value="F:blue light photoreceptor activity"/>
    <property type="evidence" value="ECO:0007669"/>
    <property type="project" value="InterPro"/>
</dbReference>
<accession>A0A372NP33</accession>
<dbReference type="EMBL" id="QWDC01000003">
    <property type="protein sequence ID" value="RFZ90691.1"/>
    <property type="molecule type" value="Genomic_DNA"/>
</dbReference>